<sequence length="366" mass="39286">MTNTIGKIFRITSFGSSHGKALGAIVDGCPANLELSEEDIQIELNKRRPGTSALTTARKEQDQVEILSGVFEGKTDGTPITGVVYNTNQKSKDYSSLKNTPRPGHGDYCWIERYGNYDYNGGGRGSGRITIGHVIGGAIAKKLLSAKGIKIISHVVQIGDIRAKEANIESLEENITKNNVRCGDLEVAKLMEDLILSKKEEGNSVGGVVETIALGVPAGLGEPVFGKIDGDLAKVLMNINAVKGVEIGLGFGVATKTAKEINDEFYYERDDVKTKTNNSGGILGGMTNGMPIVSRIAIKPTPSISQIQETIDLNKKENTTIEIKGRHDPCICPRVTAVAESATAIVLADHMIRSGFIHPTNLEKRV</sequence>
<organism evidence="13 14">
    <name type="scientific">Methanobrevibacter ruminantium (strain ATCC 35063 / DSM 1093 / JCM 13430 / OCM 146 / M1)</name>
    <name type="common">Methanobacterium ruminantium</name>
    <dbReference type="NCBI Taxonomy" id="634498"/>
    <lineage>
        <taxon>Archaea</taxon>
        <taxon>Methanobacteriati</taxon>
        <taxon>Methanobacteriota</taxon>
        <taxon>Methanomada group</taxon>
        <taxon>Methanobacteria</taxon>
        <taxon>Methanobacteriales</taxon>
        <taxon>Methanobacteriaceae</taxon>
        <taxon>Methanobrevibacter</taxon>
    </lineage>
</organism>
<comment type="catalytic activity">
    <reaction evidence="11 12">
        <text>5-O-(1-carboxyvinyl)-3-phosphoshikimate = chorismate + phosphate</text>
        <dbReference type="Rhea" id="RHEA:21020"/>
        <dbReference type="ChEBI" id="CHEBI:29748"/>
        <dbReference type="ChEBI" id="CHEBI:43474"/>
        <dbReference type="ChEBI" id="CHEBI:57701"/>
        <dbReference type="EC" id="4.2.3.5"/>
    </reaction>
</comment>
<keyword evidence="5 11" id="KW-0285">Flavoprotein</keyword>
<dbReference type="NCBIfam" id="NF003793">
    <property type="entry name" value="PRK05382.1"/>
    <property type="match status" value="1"/>
</dbReference>
<dbReference type="KEGG" id="mru:mru_1561"/>
<dbReference type="GO" id="GO:0009073">
    <property type="term" value="P:aromatic amino acid family biosynthetic process"/>
    <property type="evidence" value="ECO:0007669"/>
    <property type="project" value="UniProtKB-KW"/>
</dbReference>
<dbReference type="NCBIfam" id="TIGR00033">
    <property type="entry name" value="aroC"/>
    <property type="match status" value="1"/>
</dbReference>
<evidence type="ECO:0000313" key="14">
    <source>
        <dbReference type="Proteomes" id="UP000008680"/>
    </source>
</evidence>
<keyword evidence="4 11" id="KW-0028">Amino-acid biosynthesis</keyword>
<comment type="caution">
    <text evidence="11">Lacks conserved residue(s) required for the propagation of feature annotation.</text>
</comment>
<dbReference type="HAMAP" id="MF_00300">
    <property type="entry name" value="Chorismate_synth"/>
    <property type="match status" value="1"/>
</dbReference>
<proteinExistence type="inferred from homology"/>
<protein>
    <recommendedName>
        <fullName evidence="3 11">Chorismate synthase</fullName>
        <shortName evidence="11">CS</shortName>
        <ecNumber evidence="3 11">4.2.3.5</ecNumber>
    </recommendedName>
    <alternativeName>
        <fullName evidence="11">5-enolpyruvylshikimate-3-phosphate phospholyase</fullName>
    </alternativeName>
</protein>
<keyword evidence="9 11" id="KW-0057">Aromatic amino acid biosynthesis</keyword>
<dbReference type="eggNOG" id="arCOG04133">
    <property type="taxonomic scope" value="Archaea"/>
</dbReference>
<feature type="binding site" evidence="11">
    <location>
        <begin position="299"/>
        <end position="303"/>
    </location>
    <ligand>
        <name>FMN</name>
        <dbReference type="ChEBI" id="CHEBI:58210"/>
    </ligand>
</feature>
<dbReference type="FunFam" id="3.60.150.10:FF:000002">
    <property type="entry name" value="Chorismate synthase"/>
    <property type="match status" value="1"/>
</dbReference>
<evidence type="ECO:0000256" key="10">
    <source>
        <dbReference type="ARBA" id="ARBA00023239"/>
    </source>
</evidence>
<dbReference type="Gene3D" id="3.60.150.10">
    <property type="entry name" value="Chorismate synthase AroC"/>
    <property type="match status" value="1"/>
</dbReference>
<feature type="binding site" evidence="11">
    <location>
        <position position="326"/>
    </location>
    <ligand>
        <name>FMN</name>
        <dbReference type="ChEBI" id="CHEBI:58210"/>
    </ligand>
</feature>
<dbReference type="GO" id="GO:0009423">
    <property type="term" value="P:chorismate biosynthetic process"/>
    <property type="evidence" value="ECO:0007669"/>
    <property type="project" value="UniProtKB-UniRule"/>
</dbReference>
<evidence type="ECO:0000256" key="9">
    <source>
        <dbReference type="ARBA" id="ARBA00023141"/>
    </source>
</evidence>
<accession>D3E4F0</accession>
<evidence type="ECO:0000313" key="13">
    <source>
        <dbReference type="EMBL" id="ADC47411.1"/>
    </source>
</evidence>
<reference evidence="13 14" key="1">
    <citation type="journal article" date="2010" name="PLoS ONE">
        <title>The genome sequence of the rumen methanogen Methanobrevibacter ruminantium reveals new possibilities for controlling ruminant methane emissions.</title>
        <authorList>
            <person name="Leahy S.C."/>
            <person name="Kelly W.J."/>
            <person name="Altermann E."/>
            <person name="Ronimus R.S."/>
            <person name="Yeoman C.J."/>
            <person name="Pacheco D.M."/>
            <person name="Li D."/>
            <person name="Kong Z."/>
            <person name="McTavish S."/>
            <person name="Sang C."/>
            <person name="Lambie S.C."/>
            <person name="Janssen P.H."/>
            <person name="Dey D."/>
            <person name="Attwood G.T."/>
        </authorList>
    </citation>
    <scope>NUCLEOTIDE SEQUENCE [LARGE SCALE GENOMIC DNA]</scope>
    <source>
        <strain evidence="14">ATCC 35063 / DSM 1093 / JCM 13430 / OCM 146 / M1</strain>
    </source>
</reference>
<evidence type="ECO:0000256" key="5">
    <source>
        <dbReference type="ARBA" id="ARBA00022630"/>
    </source>
</evidence>
<evidence type="ECO:0000256" key="2">
    <source>
        <dbReference type="ARBA" id="ARBA00008014"/>
    </source>
</evidence>
<dbReference type="PROSITE" id="PS00788">
    <property type="entry name" value="CHORISMATE_SYNTHASE_2"/>
    <property type="match status" value="1"/>
</dbReference>
<dbReference type="Proteomes" id="UP000008680">
    <property type="component" value="Chromosome"/>
</dbReference>
<dbReference type="AlphaFoldDB" id="D3E4F0"/>
<evidence type="ECO:0000256" key="12">
    <source>
        <dbReference type="RuleBase" id="RU000605"/>
    </source>
</evidence>
<evidence type="ECO:0000256" key="4">
    <source>
        <dbReference type="ARBA" id="ARBA00022605"/>
    </source>
</evidence>
<evidence type="ECO:0000256" key="7">
    <source>
        <dbReference type="ARBA" id="ARBA00022827"/>
    </source>
</evidence>
<dbReference type="GO" id="GO:0010181">
    <property type="term" value="F:FMN binding"/>
    <property type="evidence" value="ECO:0007669"/>
    <property type="project" value="TreeGrafter"/>
</dbReference>
<dbReference type="PANTHER" id="PTHR21085">
    <property type="entry name" value="CHORISMATE SYNTHASE"/>
    <property type="match status" value="1"/>
</dbReference>
<evidence type="ECO:0000256" key="11">
    <source>
        <dbReference type="HAMAP-Rule" id="MF_00300"/>
    </source>
</evidence>
<dbReference type="InterPro" id="IPR035904">
    <property type="entry name" value="Chorismate_synth_AroC_sf"/>
</dbReference>
<comment type="pathway">
    <text evidence="1 11 12">Metabolic intermediate biosynthesis; chorismate biosynthesis; chorismate from D-erythrose 4-phosphate and phosphoenolpyruvate: step 7/7.</text>
</comment>
<keyword evidence="7 11" id="KW-0274">FAD</keyword>
<dbReference type="EC" id="4.2.3.5" evidence="3 11"/>
<dbReference type="GO" id="GO:0004107">
    <property type="term" value="F:chorismate synthase activity"/>
    <property type="evidence" value="ECO:0007669"/>
    <property type="project" value="UniProtKB-UniRule"/>
</dbReference>
<evidence type="ECO:0000256" key="3">
    <source>
        <dbReference type="ARBA" id="ARBA00013036"/>
    </source>
</evidence>
<dbReference type="PROSITE" id="PS00789">
    <property type="entry name" value="CHORISMATE_SYNTHASE_3"/>
    <property type="match status" value="1"/>
</dbReference>
<keyword evidence="8 11" id="KW-0521">NADP</keyword>
<dbReference type="SUPFAM" id="SSF103263">
    <property type="entry name" value="Chorismate synthase, AroC"/>
    <property type="match status" value="1"/>
</dbReference>
<comment type="function">
    <text evidence="11">Catalyzes the anti-1,4-elimination of the C-3 phosphate and the C-6 proR hydrogen from 5-enolpyruvylshikimate-3-phosphate (EPSP) to yield chorismate, which is the branch point compound that serves as the starting substrate for the three terminal pathways of aromatic amino acid biosynthesis. This reaction introduces a second double bond into the aromatic ring system.</text>
</comment>
<dbReference type="PROSITE" id="PS00787">
    <property type="entry name" value="CHORISMATE_SYNTHASE_1"/>
    <property type="match status" value="1"/>
</dbReference>
<dbReference type="PANTHER" id="PTHR21085:SF0">
    <property type="entry name" value="CHORISMATE SYNTHASE"/>
    <property type="match status" value="1"/>
</dbReference>
<dbReference type="OrthoDB" id="33049at2157"/>
<dbReference type="RefSeq" id="WP_012956360.1">
    <property type="nucleotide sequence ID" value="NC_013790.1"/>
</dbReference>
<dbReference type="EMBL" id="CP001719">
    <property type="protein sequence ID" value="ADC47411.1"/>
    <property type="molecule type" value="Genomic_DNA"/>
</dbReference>
<gene>
    <name evidence="11 13" type="primary">aroC</name>
    <name evidence="13" type="ordered locus">mru_1561</name>
</gene>
<keyword evidence="6 11" id="KW-0288">FMN</keyword>
<keyword evidence="10 11" id="KW-0456">Lyase</keyword>
<dbReference type="GeneID" id="8771214"/>
<dbReference type="STRING" id="634498.mru_1561"/>
<dbReference type="GO" id="GO:0008652">
    <property type="term" value="P:amino acid biosynthetic process"/>
    <property type="evidence" value="ECO:0007669"/>
    <property type="project" value="UniProtKB-KW"/>
</dbReference>
<feature type="binding site" evidence="11">
    <location>
        <position position="47"/>
    </location>
    <ligand>
        <name>NADP(+)</name>
        <dbReference type="ChEBI" id="CHEBI:58349"/>
    </ligand>
</feature>
<feature type="binding site" evidence="11">
    <location>
        <position position="284"/>
    </location>
    <ligand>
        <name>FMN</name>
        <dbReference type="ChEBI" id="CHEBI:58210"/>
    </ligand>
</feature>
<dbReference type="InterPro" id="IPR020541">
    <property type="entry name" value="Chorismate_synthase_CS"/>
</dbReference>
<evidence type="ECO:0000256" key="6">
    <source>
        <dbReference type="ARBA" id="ARBA00022643"/>
    </source>
</evidence>
<feature type="binding site" evidence="11">
    <location>
        <begin position="124"/>
        <end position="126"/>
    </location>
    <ligand>
        <name>FMN</name>
        <dbReference type="ChEBI" id="CHEBI:58210"/>
    </ligand>
</feature>
<dbReference type="HOGENOM" id="CLU_034547_0_2_2"/>
<dbReference type="GO" id="GO:0005829">
    <property type="term" value="C:cytosol"/>
    <property type="evidence" value="ECO:0007669"/>
    <property type="project" value="TreeGrafter"/>
</dbReference>
<dbReference type="Pfam" id="PF01264">
    <property type="entry name" value="Chorismate_synt"/>
    <property type="match status" value="1"/>
</dbReference>
<dbReference type="InterPro" id="IPR000453">
    <property type="entry name" value="Chorismate_synth"/>
</dbReference>
<dbReference type="UniPathway" id="UPA00053">
    <property type="reaction ID" value="UER00090"/>
</dbReference>
<evidence type="ECO:0000256" key="8">
    <source>
        <dbReference type="ARBA" id="ARBA00022857"/>
    </source>
</evidence>
<dbReference type="PIRSF" id="PIRSF001456">
    <property type="entry name" value="Chorismate_synth"/>
    <property type="match status" value="1"/>
</dbReference>
<dbReference type="CDD" id="cd07304">
    <property type="entry name" value="Chorismate_synthase"/>
    <property type="match status" value="1"/>
</dbReference>
<feature type="binding site" evidence="11">
    <location>
        <begin position="240"/>
        <end position="241"/>
    </location>
    <ligand>
        <name>FMN</name>
        <dbReference type="ChEBI" id="CHEBI:58210"/>
    </ligand>
</feature>
<name>D3E4F0_METRM</name>
<comment type="similarity">
    <text evidence="2 11 12">Belongs to the chorismate synthase family.</text>
</comment>
<keyword evidence="14" id="KW-1185">Reference proteome</keyword>
<comment type="cofactor">
    <cofactor evidence="11 12">
        <name>FMNH2</name>
        <dbReference type="ChEBI" id="CHEBI:57618"/>
    </cofactor>
    <text evidence="11 12">Reduced FMN (FMNH(2)).</text>
</comment>
<dbReference type="PATRIC" id="fig|634498.28.peg.1563"/>
<evidence type="ECO:0000256" key="1">
    <source>
        <dbReference type="ARBA" id="ARBA00005044"/>
    </source>
</evidence>